<organism evidence="1 2">
    <name type="scientific">Gigaspora margarita</name>
    <dbReference type="NCBI Taxonomy" id="4874"/>
    <lineage>
        <taxon>Eukaryota</taxon>
        <taxon>Fungi</taxon>
        <taxon>Fungi incertae sedis</taxon>
        <taxon>Mucoromycota</taxon>
        <taxon>Glomeromycotina</taxon>
        <taxon>Glomeromycetes</taxon>
        <taxon>Diversisporales</taxon>
        <taxon>Gigasporaceae</taxon>
        <taxon>Gigaspora</taxon>
    </lineage>
</organism>
<evidence type="ECO:0000313" key="2">
    <source>
        <dbReference type="Proteomes" id="UP000789901"/>
    </source>
</evidence>
<dbReference type="Proteomes" id="UP000789901">
    <property type="component" value="Unassembled WGS sequence"/>
</dbReference>
<comment type="caution">
    <text evidence="1">The sequence shown here is derived from an EMBL/GenBank/DDBJ whole genome shotgun (WGS) entry which is preliminary data.</text>
</comment>
<reference evidence="1 2" key="1">
    <citation type="submission" date="2021-06" db="EMBL/GenBank/DDBJ databases">
        <authorList>
            <person name="Kallberg Y."/>
            <person name="Tangrot J."/>
            <person name="Rosling A."/>
        </authorList>
    </citation>
    <scope>NUCLEOTIDE SEQUENCE [LARGE SCALE GENOMIC DNA]</scope>
    <source>
        <strain evidence="1 2">120-4 pot B 10/14</strain>
    </source>
</reference>
<accession>A0ABN7W037</accession>
<proteinExistence type="predicted"/>
<protein>
    <submittedName>
        <fullName evidence="1">36684_t:CDS:1</fullName>
    </submittedName>
</protein>
<dbReference type="EMBL" id="CAJVQB010027074">
    <property type="protein sequence ID" value="CAG8809887.1"/>
    <property type="molecule type" value="Genomic_DNA"/>
</dbReference>
<evidence type="ECO:0000313" key="1">
    <source>
        <dbReference type="EMBL" id="CAG8809887.1"/>
    </source>
</evidence>
<keyword evidence="2" id="KW-1185">Reference proteome</keyword>
<feature type="non-terminal residue" evidence="1">
    <location>
        <position position="1"/>
    </location>
</feature>
<sequence length="179" mass="20391">SQHRYENTKLKKVSSTEMSNKPIMDISELEILSNPWEPTITHTILQESAFTNVSHGKIKTGDIDGYKEVVKKYLQVGQLYKIPNSSSWSSLLQTLNYIKEFYQEIYEKEEIDMEAVSQLIENMVQVSMEQNLTLIKTITEKEIAQTINKGEIIVPLLAKLFNEVLTSSQIPSHGARALS</sequence>
<gene>
    <name evidence="1" type="ORF">GMARGA_LOCUS24983</name>
</gene>
<name>A0ABN7W037_GIGMA</name>